<accession>A0A8C3VQ96</accession>
<evidence type="ECO:0000256" key="2">
    <source>
        <dbReference type="SAM" id="Phobius"/>
    </source>
</evidence>
<feature type="domain" description="LRRC37A/B like protein 1 C-terminal" evidence="3">
    <location>
        <begin position="629"/>
        <end position="769"/>
    </location>
</feature>
<dbReference type="InterPro" id="IPR029423">
    <property type="entry name" value="LRRC37AB_C"/>
</dbReference>
<dbReference type="PANTHER" id="PTHR23045">
    <property type="entry name" value="LEUCINE-RICH REPEAT-CONTAINING PROTEIN 37A"/>
    <property type="match status" value="1"/>
</dbReference>
<evidence type="ECO:0008006" key="7">
    <source>
        <dbReference type="Google" id="ProtNLM"/>
    </source>
</evidence>
<dbReference type="SUPFAM" id="SSF52058">
    <property type="entry name" value="L domain-like"/>
    <property type="match status" value="1"/>
</dbReference>
<name>A0A8C3VQ96_9CETA</name>
<evidence type="ECO:0000313" key="6">
    <source>
        <dbReference type="Proteomes" id="UP000694540"/>
    </source>
</evidence>
<dbReference type="Gene3D" id="3.80.10.10">
    <property type="entry name" value="Ribonuclease Inhibitor"/>
    <property type="match status" value="1"/>
</dbReference>
<dbReference type="InterPro" id="IPR032754">
    <property type="entry name" value="LRRC37_N"/>
</dbReference>
<feature type="transmembrane region" description="Helical" evidence="2">
    <location>
        <begin position="740"/>
        <end position="763"/>
    </location>
</feature>
<dbReference type="Pfam" id="PF14914">
    <property type="entry name" value="LRRC37AB_C"/>
    <property type="match status" value="1"/>
</dbReference>
<dbReference type="AlphaFoldDB" id="A0A8C3VQ96"/>
<dbReference type="Ensembl" id="ENSCWAT00000000309.1">
    <property type="protein sequence ID" value="ENSCWAP00000000271.1"/>
    <property type="gene ID" value="ENSCWAG00000000200.1"/>
</dbReference>
<protein>
    <recommendedName>
        <fullName evidence="7">LRRC37A/B like protein 1 C-terminal domain-containing protein</fullName>
    </recommendedName>
</protein>
<evidence type="ECO:0000313" key="5">
    <source>
        <dbReference type="Ensembl" id="ENSCWAP00000000271.1"/>
    </source>
</evidence>
<dbReference type="InterPro" id="IPR015753">
    <property type="entry name" value="LRRC37"/>
</dbReference>
<evidence type="ECO:0000259" key="4">
    <source>
        <dbReference type="Pfam" id="PF15779"/>
    </source>
</evidence>
<keyword evidence="2" id="KW-0472">Membrane</keyword>
<dbReference type="Pfam" id="PF15779">
    <property type="entry name" value="LRRC37"/>
    <property type="match status" value="1"/>
</dbReference>
<keyword evidence="6" id="KW-1185">Reference proteome</keyword>
<reference evidence="5" key="2">
    <citation type="submission" date="2025-09" db="UniProtKB">
        <authorList>
            <consortium name="Ensembl"/>
        </authorList>
    </citation>
    <scope>IDENTIFICATION</scope>
</reference>
<keyword evidence="2" id="KW-1133">Transmembrane helix</keyword>
<feature type="compositionally biased region" description="Basic and acidic residues" evidence="1">
    <location>
        <begin position="476"/>
        <end position="485"/>
    </location>
</feature>
<reference evidence="5" key="1">
    <citation type="submission" date="2025-08" db="UniProtKB">
        <authorList>
            <consortium name="Ensembl"/>
        </authorList>
    </citation>
    <scope>IDENTIFICATION</scope>
</reference>
<evidence type="ECO:0000259" key="3">
    <source>
        <dbReference type="Pfam" id="PF14914"/>
    </source>
</evidence>
<proteinExistence type="predicted"/>
<dbReference type="InterPro" id="IPR032675">
    <property type="entry name" value="LRR_dom_sf"/>
</dbReference>
<dbReference type="PANTHER" id="PTHR23045:SF9">
    <property type="entry name" value="LEUCINE RICH REPEAT CONTAINING 37A-RELATED"/>
    <property type="match status" value="1"/>
</dbReference>
<sequence>MSLLQPRETPAQTLEPPKELVVQPPLYQPVTNAIAGQDPVGQDQAPNLTVQPFEVVLTTLSCTGLSPNQRPRSVPVPGPKSYNYTFAVLDFEGNSISYIDGNAWKGLRWVEKLILRGNALTELHKDSFKGLSSLRRNPLTTVEDSYLYKLPALRSLDLGTTQVSLPTVESILMMTLELEQPILPGRVACCLCRFKNNIEALCKTVKRHCDRCLESNTHADKGTALGDVEGSFVKVLQARKKKTSTELIIEPERPSSGKSGVSFSGFVNEPLDFDDESDALSALNCILPYFSEGNLEDAESKLLPFIQLLFSNSLKEIESIEKRPLKTSGVPTGPGDLSERQLREMKRHNIWRKENAQPFVENTPKRAKVSGPPHEELVGLHGVQRPRELVKKEALSLNKDKTEVSSFLEQYSRGRPAASVHPEAPAKVRKKSKDLSYIYILEDANARVKNVKASKTISYPRKVSSFRKSHSPLVHRTPEPKEKQEFPGQSSSYRLLLALRPPSSAVRGLVNCATQEAASPSGEPTSQERFLQNQFLLQNLLQETSSQKTILHKFVIEELTAPGKTALSGTTPGTAAQSTLPTEYSATAADSVMPTVQHTNEIKWEYPNVGTDLAPKPTGFISPGISSLGEQLEAQLNQQLRPFIPNNDVRGFTSHVIQTLKTDCSEPQAQLSCARLIARTGLLMKLLSEQQEVKASKAEWDTDQWKTENYVNENAEAQGEQKESSELTKEVPGYGYNNKLILAISVIVVVMLLIVIFCLIEVYSRRRAVREGKLGRKRQSSDEEEIFSKGAGVVSEGPADVVLTVESDVEDLGEESDMAT</sequence>
<keyword evidence="2" id="KW-0812">Transmembrane</keyword>
<organism evidence="5 6">
    <name type="scientific">Catagonus wagneri</name>
    <name type="common">Chacoan peccary</name>
    <dbReference type="NCBI Taxonomy" id="51154"/>
    <lineage>
        <taxon>Eukaryota</taxon>
        <taxon>Metazoa</taxon>
        <taxon>Chordata</taxon>
        <taxon>Craniata</taxon>
        <taxon>Vertebrata</taxon>
        <taxon>Euteleostomi</taxon>
        <taxon>Mammalia</taxon>
        <taxon>Eutheria</taxon>
        <taxon>Laurasiatheria</taxon>
        <taxon>Artiodactyla</taxon>
        <taxon>Suina</taxon>
        <taxon>Tayassuidae</taxon>
        <taxon>Catagonus</taxon>
    </lineage>
</organism>
<feature type="domain" description="Leucine-rich repeat-containing protein 37 N-terminal" evidence="4">
    <location>
        <begin position="5"/>
        <end position="61"/>
    </location>
</feature>
<feature type="region of interest" description="Disordered" evidence="1">
    <location>
        <begin position="468"/>
        <end position="488"/>
    </location>
</feature>
<evidence type="ECO:0000256" key="1">
    <source>
        <dbReference type="SAM" id="MobiDB-lite"/>
    </source>
</evidence>
<dbReference type="GeneTree" id="ENSGT00530000063282"/>
<dbReference type="Proteomes" id="UP000694540">
    <property type="component" value="Unplaced"/>
</dbReference>